<evidence type="ECO:0000259" key="14">
    <source>
        <dbReference type="SMART" id="SM00563"/>
    </source>
</evidence>
<evidence type="ECO:0000256" key="4">
    <source>
        <dbReference type="ARBA" id="ARBA00022787"/>
    </source>
</evidence>
<evidence type="ECO:0000256" key="11">
    <source>
        <dbReference type="ARBA" id="ARBA00047906"/>
    </source>
</evidence>
<feature type="region of interest" description="Disordered" evidence="13">
    <location>
        <begin position="422"/>
        <end position="458"/>
    </location>
</feature>
<dbReference type="EMBL" id="KN847522">
    <property type="protein sequence ID" value="KIV92985.1"/>
    <property type="molecule type" value="Genomic_DNA"/>
</dbReference>
<evidence type="ECO:0000256" key="9">
    <source>
        <dbReference type="ARBA" id="ARBA00023315"/>
    </source>
</evidence>
<keyword evidence="16" id="KW-1185">Reference proteome</keyword>
<dbReference type="HOGENOM" id="CLU_046747_1_0_1"/>
<dbReference type="CDD" id="cd07989">
    <property type="entry name" value="LPLAT_AGPAT-like"/>
    <property type="match status" value="1"/>
</dbReference>
<feature type="region of interest" description="Disordered" evidence="13">
    <location>
        <begin position="1"/>
        <end position="58"/>
    </location>
</feature>
<dbReference type="PRINTS" id="PR00979">
    <property type="entry name" value="TAFAZZIN"/>
</dbReference>
<dbReference type="GeneID" id="27322079"/>
<dbReference type="GO" id="GO:0007007">
    <property type="term" value="P:inner mitochondrial membrane organization"/>
    <property type="evidence" value="ECO:0007669"/>
    <property type="project" value="TreeGrafter"/>
</dbReference>
<dbReference type="RefSeq" id="XP_016224559.1">
    <property type="nucleotide sequence ID" value="XM_016368771.1"/>
</dbReference>
<evidence type="ECO:0000256" key="3">
    <source>
        <dbReference type="ARBA" id="ARBA00022679"/>
    </source>
</evidence>
<comment type="catalytic activity">
    <reaction evidence="11">
        <text>1'-[1,2-diacyl-sn-glycero-3-phospho],3'-[1-acyl-sn-glycero-3-phospho]-glycerol + a 1,2-diacyl-sn-glycero-3-phosphocholine = a cardiolipin + a 1-acyl-sn-glycero-3-phosphocholine</text>
        <dbReference type="Rhea" id="RHEA:33731"/>
        <dbReference type="ChEBI" id="CHEBI:57643"/>
        <dbReference type="ChEBI" id="CHEBI:58168"/>
        <dbReference type="ChEBI" id="CHEBI:62237"/>
        <dbReference type="ChEBI" id="CHEBI:64743"/>
    </reaction>
    <physiologicalReaction direction="left-to-right" evidence="11">
        <dbReference type="Rhea" id="RHEA:33732"/>
    </physiologicalReaction>
    <physiologicalReaction direction="right-to-left" evidence="11">
        <dbReference type="Rhea" id="RHEA:33733"/>
    </physiologicalReaction>
</comment>
<dbReference type="AlphaFoldDB" id="A0A0D1WUQ0"/>
<evidence type="ECO:0000256" key="10">
    <source>
        <dbReference type="ARBA" id="ARBA00024323"/>
    </source>
</evidence>
<evidence type="ECO:0000256" key="2">
    <source>
        <dbReference type="ARBA" id="ARBA00010524"/>
    </source>
</evidence>
<dbReference type="Proteomes" id="UP000054302">
    <property type="component" value="Unassembled WGS sequence"/>
</dbReference>
<dbReference type="OrthoDB" id="193467at2759"/>
<keyword evidence="6" id="KW-0443">Lipid metabolism</keyword>
<proteinExistence type="inferred from homology"/>
<keyword evidence="5" id="KW-0999">Mitochondrion inner membrane</keyword>
<dbReference type="OMA" id="IMRYFKW"/>
<feature type="compositionally biased region" description="Basic and acidic residues" evidence="13">
    <location>
        <begin position="438"/>
        <end position="458"/>
    </location>
</feature>
<feature type="compositionally biased region" description="Low complexity" evidence="13">
    <location>
        <begin position="18"/>
        <end position="37"/>
    </location>
</feature>
<evidence type="ECO:0000256" key="7">
    <source>
        <dbReference type="ARBA" id="ARBA00023128"/>
    </source>
</evidence>
<reference evidence="15 16" key="1">
    <citation type="submission" date="2015-01" db="EMBL/GenBank/DDBJ databases">
        <title>The Genome Sequence of Exophiala mesophila CBS40295.</title>
        <authorList>
            <consortium name="The Broad Institute Genomics Platform"/>
            <person name="Cuomo C."/>
            <person name="de Hoog S."/>
            <person name="Gorbushina A."/>
            <person name="Stielow B."/>
            <person name="Teixiera M."/>
            <person name="Abouelleil A."/>
            <person name="Chapman S.B."/>
            <person name="Priest M."/>
            <person name="Young S.K."/>
            <person name="Wortman J."/>
            <person name="Nusbaum C."/>
            <person name="Birren B."/>
        </authorList>
    </citation>
    <scope>NUCLEOTIDE SEQUENCE [LARGE SCALE GENOMIC DNA]</scope>
    <source>
        <strain evidence="15 16">CBS 40295</strain>
    </source>
</reference>
<accession>A0A0D1WUQ0</accession>
<evidence type="ECO:0000313" key="15">
    <source>
        <dbReference type="EMBL" id="KIV92985.1"/>
    </source>
</evidence>
<feature type="domain" description="Phospholipid/glycerol acyltransferase" evidence="14">
    <location>
        <begin position="122"/>
        <end position="319"/>
    </location>
</feature>
<comment type="subcellular location">
    <subcellularLocation>
        <location evidence="1">Mitochondrion inner membrane</location>
        <topology evidence="1">Peripheral membrane protein</topology>
        <orientation evidence="1">Intermembrane side</orientation>
    </subcellularLocation>
    <subcellularLocation>
        <location evidence="10">Mitochondrion outer membrane</location>
        <topology evidence="10">Peripheral membrane protein</topology>
        <orientation evidence="10">Intermembrane side</orientation>
    </subcellularLocation>
</comment>
<evidence type="ECO:0000313" key="16">
    <source>
        <dbReference type="Proteomes" id="UP000054302"/>
    </source>
</evidence>
<evidence type="ECO:0000256" key="1">
    <source>
        <dbReference type="ARBA" id="ARBA00004137"/>
    </source>
</evidence>
<dbReference type="GO" id="GO:0005741">
    <property type="term" value="C:mitochondrial outer membrane"/>
    <property type="evidence" value="ECO:0007669"/>
    <property type="project" value="UniProtKB-SubCell"/>
</dbReference>
<keyword evidence="3" id="KW-0808">Transferase</keyword>
<dbReference type="InterPro" id="IPR000872">
    <property type="entry name" value="Tafazzin"/>
</dbReference>
<protein>
    <recommendedName>
        <fullName evidence="12">Tafazzin family protein</fullName>
    </recommendedName>
</protein>
<feature type="compositionally biased region" description="Basic and acidic residues" evidence="13">
    <location>
        <begin position="422"/>
        <end position="431"/>
    </location>
</feature>
<dbReference type="PANTHER" id="PTHR12497:SF0">
    <property type="entry name" value="TAFAZZIN"/>
    <property type="match status" value="1"/>
</dbReference>
<evidence type="ECO:0000256" key="13">
    <source>
        <dbReference type="SAM" id="MobiDB-lite"/>
    </source>
</evidence>
<evidence type="ECO:0000256" key="12">
    <source>
        <dbReference type="RuleBase" id="RU365062"/>
    </source>
</evidence>
<keyword evidence="9" id="KW-0012">Acyltransferase</keyword>
<dbReference type="SUPFAM" id="SSF69593">
    <property type="entry name" value="Glycerol-3-phosphate (1)-acyltransferase"/>
    <property type="match status" value="1"/>
</dbReference>
<gene>
    <name evidence="15" type="ORF">PV10_04234</name>
</gene>
<name>A0A0D1WUQ0_EXOME</name>
<dbReference type="PANTHER" id="PTHR12497">
    <property type="entry name" value="TAZ PROTEIN TAFAZZIN"/>
    <property type="match status" value="1"/>
</dbReference>
<keyword evidence="4" id="KW-1000">Mitochondrion outer membrane</keyword>
<comment type="similarity">
    <text evidence="2 12">Belongs to the taffazin family.</text>
</comment>
<dbReference type="VEuPathDB" id="FungiDB:PV10_04234"/>
<organism evidence="15 16">
    <name type="scientific">Exophiala mesophila</name>
    <name type="common">Black yeast-like fungus</name>
    <dbReference type="NCBI Taxonomy" id="212818"/>
    <lineage>
        <taxon>Eukaryota</taxon>
        <taxon>Fungi</taxon>
        <taxon>Dikarya</taxon>
        <taxon>Ascomycota</taxon>
        <taxon>Pezizomycotina</taxon>
        <taxon>Eurotiomycetes</taxon>
        <taxon>Chaetothyriomycetidae</taxon>
        <taxon>Chaetothyriales</taxon>
        <taxon>Herpotrichiellaceae</taxon>
        <taxon>Exophiala</taxon>
    </lineage>
</organism>
<dbReference type="InterPro" id="IPR002123">
    <property type="entry name" value="Plipid/glycerol_acylTrfase"/>
</dbReference>
<dbReference type="GO" id="GO:0035965">
    <property type="term" value="P:cardiolipin acyl-chain remodeling"/>
    <property type="evidence" value="ECO:0007669"/>
    <property type="project" value="TreeGrafter"/>
</dbReference>
<keyword evidence="7" id="KW-0496">Mitochondrion</keyword>
<dbReference type="STRING" id="212818.A0A0D1WUQ0"/>
<dbReference type="GO" id="GO:0047184">
    <property type="term" value="F:1-acylglycerophosphocholine O-acyltransferase activity"/>
    <property type="evidence" value="ECO:0007669"/>
    <property type="project" value="TreeGrafter"/>
</dbReference>
<evidence type="ECO:0000256" key="5">
    <source>
        <dbReference type="ARBA" id="ARBA00022792"/>
    </source>
</evidence>
<dbReference type="SMART" id="SM00563">
    <property type="entry name" value="PlsC"/>
    <property type="match status" value="1"/>
</dbReference>
<keyword evidence="8" id="KW-0472">Membrane</keyword>
<evidence type="ECO:0000256" key="8">
    <source>
        <dbReference type="ARBA" id="ARBA00023136"/>
    </source>
</evidence>
<dbReference type="GO" id="GO:0005743">
    <property type="term" value="C:mitochondrial inner membrane"/>
    <property type="evidence" value="ECO:0007669"/>
    <property type="project" value="UniProtKB-SubCell"/>
</dbReference>
<sequence>MSPRLSRCSSAWPTWIRSSLPNPSTTSSSPSPSSSPTRFIQMPPPRDDPLPRGIYNSQSDLCPNPERPSFFWRNASHQTLLLVGAAARFFLYGLNDTTVNGLPRFLELLKSRSDYKTRQRGLLTVSNHISVLDDPIIWGVLPMSFHAYYGYMNHRWTFGSHDICFKSNPRSHFFTLGQVLPTHRSAYSPHGGPFQATMTEGIRLLSRISTEKPSLRFFDSPRRAGNSYVPSWPRDIVDPFSDLSPAPSYPSYPSDVRWYHSPSRYASNSYSWVHIFPEGMIHQTPDDAYTMRYFKWGVARLILEPAECPDVVPMFIEGTDKVMHETRTFPRFLPRIGKKITVTFGKELDVEATFGDLRKRWRELRDADTKAQGFIPDSEQDSWNDLARGVVTESLAHHPDAISLRIECTRRIRDAVLEVRRSREYPDEDPKNGAVETWLREGPKREGKMEDGSWVKEG</sequence>
<evidence type="ECO:0000256" key="6">
    <source>
        <dbReference type="ARBA" id="ARBA00023098"/>
    </source>
</evidence>